<dbReference type="Pfam" id="PF14111">
    <property type="entry name" value="DUF4283"/>
    <property type="match status" value="1"/>
</dbReference>
<dbReference type="Pfam" id="PF03372">
    <property type="entry name" value="Exo_endo_phos"/>
    <property type="match status" value="1"/>
</dbReference>
<dbReference type="GO" id="GO:0003824">
    <property type="term" value="F:catalytic activity"/>
    <property type="evidence" value="ECO:0007669"/>
    <property type="project" value="InterPro"/>
</dbReference>
<dbReference type="Gene3D" id="3.60.10.10">
    <property type="entry name" value="Endonuclease/exonuclease/phosphatase"/>
    <property type="match status" value="1"/>
</dbReference>
<dbReference type="InterPro" id="IPR025836">
    <property type="entry name" value="Zn_knuckle_CX2CX4HX4C"/>
</dbReference>
<dbReference type="InterPro" id="IPR005135">
    <property type="entry name" value="Endo/exonuclease/phosphatase"/>
</dbReference>
<dbReference type="Proteomes" id="UP000596661">
    <property type="component" value="Chromosome 2"/>
</dbReference>
<evidence type="ECO:0000256" key="1">
    <source>
        <dbReference type="PROSITE-ProRule" id="PRU00047"/>
    </source>
</evidence>
<dbReference type="GO" id="GO:0003676">
    <property type="term" value="F:nucleic acid binding"/>
    <property type="evidence" value="ECO:0007669"/>
    <property type="project" value="InterPro"/>
</dbReference>
<keyword evidence="1" id="KW-0479">Metal-binding</keyword>
<evidence type="ECO:0000259" key="3">
    <source>
        <dbReference type="PROSITE" id="PS50158"/>
    </source>
</evidence>
<dbReference type="InterPro" id="IPR025558">
    <property type="entry name" value="DUF4283"/>
</dbReference>
<proteinExistence type="predicted"/>
<feature type="region of interest" description="Disordered" evidence="2">
    <location>
        <begin position="346"/>
        <end position="367"/>
    </location>
</feature>
<dbReference type="InterPro" id="IPR036691">
    <property type="entry name" value="Endo/exonu/phosph_ase_sf"/>
</dbReference>
<protein>
    <recommendedName>
        <fullName evidence="3">CCHC-type domain-containing protein</fullName>
    </recommendedName>
</protein>
<keyword evidence="5" id="KW-1185">Reference proteome</keyword>
<evidence type="ECO:0000313" key="4">
    <source>
        <dbReference type="EnsemblPlants" id="cds.evm.model.02.1831"/>
    </source>
</evidence>
<accession>A0A803NVA0</accession>
<dbReference type="PANTHER" id="PTHR31286">
    <property type="entry name" value="GLYCINE-RICH CELL WALL STRUCTURAL PROTEIN 1.8-LIKE"/>
    <property type="match status" value="1"/>
</dbReference>
<reference evidence="4" key="2">
    <citation type="submission" date="2021-03" db="UniProtKB">
        <authorList>
            <consortium name="EnsemblPlants"/>
        </authorList>
    </citation>
    <scope>IDENTIFICATION</scope>
</reference>
<organism evidence="4 5">
    <name type="scientific">Cannabis sativa</name>
    <name type="common">Hemp</name>
    <name type="synonym">Marijuana</name>
    <dbReference type="NCBI Taxonomy" id="3483"/>
    <lineage>
        <taxon>Eukaryota</taxon>
        <taxon>Viridiplantae</taxon>
        <taxon>Streptophyta</taxon>
        <taxon>Embryophyta</taxon>
        <taxon>Tracheophyta</taxon>
        <taxon>Spermatophyta</taxon>
        <taxon>Magnoliopsida</taxon>
        <taxon>eudicotyledons</taxon>
        <taxon>Gunneridae</taxon>
        <taxon>Pentapetalae</taxon>
        <taxon>rosids</taxon>
        <taxon>fabids</taxon>
        <taxon>Rosales</taxon>
        <taxon>Cannabaceae</taxon>
        <taxon>Cannabis</taxon>
    </lineage>
</organism>
<dbReference type="Pfam" id="PF14392">
    <property type="entry name" value="zf-CCHC_4"/>
    <property type="match status" value="1"/>
</dbReference>
<dbReference type="Gramene" id="evm.model.02.1831">
    <property type="protein sequence ID" value="cds.evm.model.02.1831"/>
    <property type="gene ID" value="evm.TU.02.1831"/>
</dbReference>
<dbReference type="SUPFAM" id="SSF56219">
    <property type="entry name" value="DNase I-like"/>
    <property type="match status" value="1"/>
</dbReference>
<dbReference type="InterPro" id="IPR001878">
    <property type="entry name" value="Znf_CCHC"/>
</dbReference>
<dbReference type="InterPro" id="IPR000477">
    <property type="entry name" value="RT_dom"/>
</dbReference>
<dbReference type="PANTHER" id="PTHR31286:SF183">
    <property type="entry name" value="CCHC-TYPE DOMAIN-CONTAINING PROTEIN"/>
    <property type="match status" value="1"/>
</dbReference>
<sequence length="1227" mass="139552">MEATAGVVRLDEEEEEVLRLPVSRTEEIVIDTRWCLVGKLLTGRVSDFNVFQNMMAFLWQPGMGMYVKELNPNLFLFQFYHEIDIQRVIDGSPWTYDRKPLIFTRLKEGDNPRLVEINHMDMWVQLHNLQSGNMTLSVVTALGNFIGTFIESDPNNFVGVWRDFLRVRVRVNVDKPIKRRMKVSNDDSSWYWVNFKYEKLPTFCFICGKIGHAEKFCPRLFLKPLHLQEKPYNLELRASTQRRHSTFGVQWLRSGAAVRGESSHASHGGSGERGVNLPPMIQEQSVGSAGNILGYGINNNLLNERHQYGENIMGVNEEDLTLNVNNNGNFFDSTITTIIDSKRRRHDSNVGVSMGPQAKVTSGSVDEMEQDRVGFSKNGPLLRMESIRAHLGYEGCFVVEAHGHSGGLALLWKEENEVTIQGFSANHIDAMIQKVGTPSWRFTGIYGEPRRELRFQTWNLFRSLKEDNDLPWCLMGDMNNLGSQLEKKSGRNYPDQLITGFNNALRDCNLIDMALEGYPFTWEKGRNTTDWIEERLDKTLVTNEWLSLFPQSILYNLELSSSDHCPLLLILKGNFPTTTHHSFRFENAWIREPLCKQIIESCWTGSGCTNIQEKIFKCGEMLGKWGRDISGNFRQRINHCKSQIRNSKWGRDPVSVQQHKEGKEKLDEVLAQRETFWKQISKQFWLNSGDKNSKYFHSVASSRKRSNSLSQLMDNNGVWVNWETGLQHVITGYFQDLFQSSNINLSSVLNGVRPTITCDQNNELLEPISEDEVRKALFQMHLDKSPGPDGMTPAFYQKHWSIVGADVVQFVRDFFVIGKFSDSINDTHIVLIPKKKNPSHMSDMRPISLCNVLYKIASKVVANRMKGVLNHTISKPSALSGRLISDNVTVAFEAMHYLKRKTNGKKGYMALKLDMSKAYDRVEWRFLDSILRVMGFSDRWINLTLSCVNSVRYHVINSGQKMGPIVPSREAGRHDTGASKYRVKQERCSEYFCCKRYKKLGLRKRIALGTSPNYHRSWLPSLDHCPLLPMVQGLENFIVNRSPKSTIAAGIGCCEGFFSPPMLIILGIPIDQSVTPLLVSNKFWKILWTLKVPPKAKDLVWRAASNCLATKRNLCIKKQGTLSLSSGFGLEARQFLTKGDVGASNNVVLGFMGSKKRPGVEAAGKKEGDGAEQWIKPSSGIKLNVDAAIFASSFKHGFRMCRELDGDPVSCRIRMARGPRTGRKHRY</sequence>
<dbReference type="CDD" id="cd01650">
    <property type="entry name" value="RT_nLTR_like"/>
    <property type="match status" value="1"/>
</dbReference>
<dbReference type="EnsemblPlants" id="evm.model.02.1831">
    <property type="protein sequence ID" value="cds.evm.model.02.1831"/>
    <property type="gene ID" value="evm.TU.02.1831"/>
</dbReference>
<keyword evidence="1" id="KW-0862">Zinc</keyword>
<dbReference type="InterPro" id="IPR040256">
    <property type="entry name" value="At4g02000-like"/>
</dbReference>
<reference evidence="4" key="1">
    <citation type="submission" date="2018-11" db="EMBL/GenBank/DDBJ databases">
        <authorList>
            <person name="Grassa J C."/>
        </authorList>
    </citation>
    <scope>NUCLEOTIDE SEQUENCE [LARGE SCALE GENOMIC DNA]</scope>
</reference>
<dbReference type="AlphaFoldDB" id="A0A803NVA0"/>
<dbReference type="GO" id="GO:0008270">
    <property type="term" value="F:zinc ion binding"/>
    <property type="evidence" value="ECO:0007669"/>
    <property type="project" value="UniProtKB-KW"/>
</dbReference>
<dbReference type="PROSITE" id="PS50158">
    <property type="entry name" value="ZF_CCHC"/>
    <property type="match status" value="1"/>
</dbReference>
<dbReference type="Pfam" id="PF00078">
    <property type="entry name" value="RVT_1"/>
    <property type="match status" value="1"/>
</dbReference>
<feature type="domain" description="CCHC-type" evidence="3">
    <location>
        <begin position="204"/>
        <end position="219"/>
    </location>
</feature>
<evidence type="ECO:0000256" key="2">
    <source>
        <dbReference type="SAM" id="MobiDB-lite"/>
    </source>
</evidence>
<name>A0A803NVA0_CANSA</name>
<keyword evidence="1" id="KW-0863">Zinc-finger</keyword>
<dbReference type="EMBL" id="UZAU01000224">
    <property type="status" value="NOT_ANNOTATED_CDS"/>
    <property type="molecule type" value="Genomic_DNA"/>
</dbReference>
<evidence type="ECO:0000313" key="5">
    <source>
        <dbReference type="Proteomes" id="UP000596661"/>
    </source>
</evidence>